<dbReference type="EMBL" id="SLXO01000004">
    <property type="protein sequence ID" value="TCP35182.1"/>
    <property type="molecule type" value="Genomic_DNA"/>
</dbReference>
<evidence type="ECO:0000256" key="7">
    <source>
        <dbReference type="ARBA" id="ARBA00048169"/>
    </source>
</evidence>
<dbReference type="AlphaFoldDB" id="A0A4R2PI82"/>
<dbReference type="EC" id="2.5.1.61" evidence="8"/>
<comment type="catalytic activity">
    <reaction evidence="7 8">
        <text>4 porphobilinogen + H2O = hydroxymethylbilane + 4 NH4(+)</text>
        <dbReference type="Rhea" id="RHEA:13185"/>
        <dbReference type="ChEBI" id="CHEBI:15377"/>
        <dbReference type="ChEBI" id="CHEBI:28938"/>
        <dbReference type="ChEBI" id="CHEBI:57845"/>
        <dbReference type="ChEBI" id="CHEBI:58126"/>
        <dbReference type="EC" id="2.5.1.61"/>
    </reaction>
</comment>
<dbReference type="InterPro" id="IPR022419">
    <property type="entry name" value="Porphobilin_deaminase_cofac_BS"/>
</dbReference>
<evidence type="ECO:0000256" key="1">
    <source>
        <dbReference type="ARBA" id="ARBA00002869"/>
    </source>
</evidence>
<dbReference type="FunCoup" id="A0A4R2PI82">
    <property type="interactions" value="551"/>
</dbReference>
<evidence type="ECO:0000256" key="3">
    <source>
        <dbReference type="ARBA" id="ARBA00005638"/>
    </source>
</evidence>
<dbReference type="Gene3D" id="3.30.160.40">
    <property type="entry name" value="Porphobilinogen deaminase, C-terminal domain"/>
    <property type="match status" value="1"/>
</dbReference>
<dbReference type="InParanoid" id="A0A4R2PI82"/>
<dbReference type="Pfam" id="PF01379">
    <property type="entry name" value="Porphobil_deam"/>
    <property type="match status" value="1"/>
</dbReference>
<evidence type="ECO:0000259" key="9">
    <source>
        <dbReference type="Pfam" id="PF01379"/>
    </source>
</evidence>
<keyword evidence="6 8" id="KW-0627">Porphyrin biosynthesis</keyword>
<dbReference type="Proteomes" id="UP000295399">
    <property type="component" value="Unassembled WGS sequence"/>
</dbReference>
<dbReference type="PROSITE" id="PS00533">
    <property type="entry name" value="PORPHOBILINOGEN_DEAM"/>
    <property type="match status" value="1"/>
</dbReference>
<accession>A0A4R2PI82</accession>
<dbReference type="SUPFAM" id="SSF53850">
    <property type="entry name" value="Periplasmic binding protein-like II"/>
    <property type="match status" value="1"/>
</dbReference>
<dbReference type="InterPro" id="IPR022417">
    <property type="entry name" value="Porphobilin_deaminase_N"/>
</dbReference>
<dbReference type="GO" id="GO:0005737">
    <property type="term" value="C:cytoplasm"/>
    <property type="evidence" value="ECO:0007669"/>
    <property type="project" value="UniProtKB-UniRule"/>
</dbReference>
<dbReference type="Pfam" id="PF03900">
    <property type="entry name" value="Porphobil_deamC"/>
    <property type="match status" value="1"/>
</dbReference>
<protein>
    <recommendedName>
        <fullName evidence="8">Porphobilinogen deaminase</fullName>
        <shortName evidence="8">PBG</shortName>
        <ecNumber evidence="8">2.5.1.61</ecNumber>
    </recommendedName>
    <alternativeName>
        <fullName evidence="8">Hydroxymethylbilane synthase</fullName>
        <shortName evidence="8">HMBS</shortName>
    </alternativeName>
    <alternativeName>
        <fullName evidence="8">Pre-uroporphyrinogen synthase</fullName>
    </alternativeName>
</protein>
<feature type="modified residue" description="S-(dipyrrolylmethanemethyl)cysteine" evidence="8">
    <location>
        <position position="244"/>
    </location>
</feature>
<dbReference type="InterPro" id="IPR022418">
    <property type="entry name" value="Porphobilinogen_deaminase_C"/>
</dbReference>
<feature type="domain" description="Porphobilinogen deaminase C-terminal" evidence="10">
    <location>
        <begin position="230"/>
        <end position="297"/>
    </location>
</feature>
<dbReference type="SUPFAM" id="SSF54782">
    <property type="entry name" value="Porphobilinogen deaminase (hydroxymethylbilane synthase), C-terminal domain"/>
    <property type="match status" value="1"/>
</dbReference>
<comment type="similarity">
    <text evidence="3 8">Belongs to the HMBS family.</text>
</comment>
<dbReference type="GO" id="GO:0004418">
    <property type="term" value="F:hydroxymethylbilane synthase activity"/>
    <property type="evidence" value="ECO:0007669"/>
    <property type="project" value="UniProtKB-UniRule"/>
</dbReference>
<evidence type="ECO:0000313" key="12">
    <source>
        <dbReference type="Proteomes" id="UP000295399"/>
    </source>
</evidence>
<dbReference type="PIRSF" id="PIRSF001438">
    <property type="entry name" value="4pyrrol_synth_OHMeBilane_synth"/>
    <property type="match status" value="1"/>
</dbReference>
<dbReference type="FunFam" id="3.40.190.10:FF:000005">
    <property type="entry name" value="Porphobilinogen deaminase"/>
    <property type="match status" value="1"/>
</dbReference>
<dbReference type="GO" id="GO:0006782">
    <property type="term" value="P:protoporphyrinogen IX biosynthetic process"/>
    <property type="evidence" value="ECO:0007669"/>
    <property type="project" value="UniProtKB-UniRule"/>
</dbReference>
<evidence type="ECO:0000256" key="6">
    <source>
        <dbReference type="ARBA" id="ARBA00023244"/>
    </source>
</evidence>
<dbReference type="InterPro" id="IPR000860">
    <property type="entry name" value="HemC"/>
</dbReference>
<comment type="subunit">
    <text evidence="4 8">Monomer.</text>
</comment>
<evidence type="ECO:0000313" key="11">
    <source>
        <dbReference type="EMBL" id="TCP35182.1"/>
    </source>
</evidence>
<dbReference type="NCBIfam" id="TIGR00212">
    <property type="entry name" value="hemC"/>
    <property type="match status" value="1"/>
</dbReference>
<dbReference type="HAMAP" id="MF_00260">
    <property type="entry name" value="Porphobil_deam"/>
    <property type="match status" value="1"/>
</dbReference>
<comment type="cofactor">
    <cofactor evidence="8">
        <name>dipyrromethane</name>
        <dbReference type="ChEBI" id="CHEBI:60342"/>
    </cofactor>
    <text evidence="8">Binds 1 dipyrromethane group covalently.</text>
</comment>
<dbReference type="RefSeq" id="WP_200287835.1">
    <property type="nucleotide sequence ID" value="NZ_JACIGF010000004.1"/>
</dbReference>
<comment type="pathway">
    <text evidence="2">Porphyrin-containing compound metabolism; protoporphyrin-IX biosynthesis; coproporphyrinogen-III from 5-aminolevulinate: step 2/4.</text>
</comment>
<dbReference type="PRINTS" id="PR00151">
    <property type="entry name" value="PORPHBDMNASE"/>
</dbReference>
<evidence type="ECO:0000256" key="5">
    <source>
        <dbReference type="ARBA" id="ARBA00022679"/>
    </source>
</evidence>
<comment type="miscellaneous">
    <text evidence="8">The porphobilinogen subunits are added to the dipyrromethane group.</text>
</comment>
<keyword evidence="12" id="KW-1185">Reference proteome</keyword>
<dbReference type="PANTHER" id="PTHR11557">
    <property type="entry name" value="PORPHOBILINOGEN DEAMINASE"/>
    <property type="match status" value="1"/>
</dbReference>
<evidence type="ECO:0000256" key="2">
    <source>
        <dbReference type="ARBA" id="ARBA00004735"/>
    </source>
</evidence>
<comment type="caution">
    <text evidence="11">The sequence shown here is derived from an EMBL/GenBank/DDBJ whole genome shotgun (WGS) entry which is preliminary data.</text>
</comment>
<dbReference type="Gene3D" id="3.40.190.10">
    <property type="entry name" value="Periplasmic binding protein-like II"/>
    <property type="match status" value="2"/>
</dbReference>
<evidence type="ECO:0000259" key="10">
    <source>
        <dbReference type="Pfam" id="PF03900"/>
    </source>
</evidence>
<evidence type="ECO:0000256" key="4">
    <source>
        <dbReference type="ARBA" id="ARBA00011245"/>
    </source>
</evidence>
<evidence type="ECO:0000256" key="8">
    <source>
        <dbReference type="HAMAP-Rule" id="MF_00260"/>
    </source>
</evidence>
<dbReference type="UniPathway" id="UPA00251">
    <property type="reaction ID" value="UER00319"/>
</dbReference>
<dbReference type="InterPro" id="IPR036803">
    <property type="entry name" value="Porphobilinogen_deaminase_C_sf"/>
</dbReference>
<reference evidence="11 12" key="1">
    <citation type="submission" date="2019-03" db="EMBL/GenBank/DDBJ databases">
        <title>Genomic Encyclopedia of Type Strains, Phase IV (KMG-IV): sequencing the most valuable type-strain genomes for metagenomic binning, comparative biology and taxonomic classification.</title>
        <authorList>
            <person name="Goeker M."/>
        </authorList>
    </citation>
    <scope>NUCLEOTIDE SEQUENCE [LARGE SCALE GENOMIC DNA]</scope>
    <source>
        <strain evidence="11 12">DSM 2132</strain>
    </source>
</reference>
<sequence>MQDGLRIGTRKSPLAMAQTEQMRQRILAANPSLSDEATVLAPMTTTGDQMLSGPLMEVGGKGLFTRELDDALLAGAIDLAVHSAKDLPTVLPDGIELITIPEREDPYDAWIGADNMTVDQLPQGAKLGSASLRRRAQILARRPDLVPVVLRGNVGTRLDKLARGDAHATMLAHAGLRRLGKTDVMTCVLDEALCLPAPTQGILAITARTGDERVARILAPLEDPTVRAQATAERAFLATLDGSCRTPIAALSRVEGDRVHLTGRVLPPNGSECYEIAGDAPVAEAEALGLQLGRDMRAKAGEAFFAALPQMVADAWG</sequence>
<organism evidence="11 12">
    <name type="scientific">Rhodothalassium salexigens DSM 2132</name>
    <dbReference type="NCBI Taxonomy" id="1188247"/>
    <lineage>
        <taxon>Bacteria</taxon>
        <taxon>Pseudomonadati</taxon>
        <taxon>Pseudomonadota</taxon>
        <taxon>Alphaproteobacteria</taxon>
        <taxon>Rhodothalassiales</taxon>
        <taxon>Rhodothalassiaceae</taxon>
        <taxon>Rhodothalassium</taxon>
    </lineage>
</organism>
<name>A0A4R2PI82_RHOSA</name>
<dbReference type="PANTHER" id="PTHR11557:SF0">
    <property type="entry name" value="PORPHOBILINOGEN DEAMINASE"/>
    <property type="match status" value="1"/>
</dbReference>
<comment type="function">
    <text evidence="1 8">Tetrapolymerization of the monopyrrole PBG into the hydroxymethylbilane pre-uroporphyrinogen in several discrete steps.</text>
</comment>
<proteinExistence type="inferred from homology"/>
<gene>
    <name evidence="8" type="primary">hemC</name>
    <name evidence="11" type="ORF">EV659_10432</name>
</gene>
<keyword evidence="5 8" id="KW-0808">Transferase</keyword>
<feature type="domain" description="Porphobilinogen deaminase N-terminal" evidence="9">
    <location>
        <begin position="5"/>
        <end position="215"/>
    </location>
</feature>